<evidence type="ECO:0000313" key="4">
    <source>
        <dbReference type="Proteomes" id="UP000265618"/>
    </source>
</evidence>
<feature type="region of interest" description="Disordered" evidence="1">
    <location>
        <begin position="21"/>
        <end position="65"/>
    </location>
</feature>
<sequence length="346" mass="38073">AKDLTEREAAGVPVLHVERVINAPKRAKPLKGPSRWTSQQSPPEAEAEAEGEGEGERETDSVDEVAERDIDEGGEWIVKGEYSPADMAKVKEDGLRGLLRTFSAWKGTYNPVVHAHEHKPIVTECLPDYMSLLGKAYSRLFPHAFKVHNNLILLMKKRLAQSLSLSSQEIEAETGVIALLDFDTDAIQAAVEQAKEAVLAQDTLESRRRRKQQVSTLEALLKAGEEDTTVAWLKGLGPSAVDLEIRLLDHEMLLSWLGLLLSRAQKGLEYDLVSAWLVATLHVHGRTISHLEAPIPEGEAVKGPSGGQLVKAIRTVLTDQWREVRSEGEDALGLIAHCLGNKQLGY</sequence>
<dbReference type="EMBL" id="BDIP01001609">
    <property type="protein sequence ID" value="GIQ84760.1"/>
    <property type="molecule type" value="Genomic_DNA"/>
</dbReference>
<dbReference type="GO" id="GO:0032040">
    <property type="term" value="C:small-subunit processome"/>
    <property type="evidence" value="ECO:0007669"/>
    <property type="project" value="InterPro"/>
</dbReference>
<feature type="domain" description="WDR36/Utp21 C-terminal" evidence="2">
    <location>
        <begin position="200"/>
        <end position="324"/>
    </location>
</feature>
<comment type="caution">
    <text evidence="3">The sequence shown here is derived from an EMBL/GenBank/DDBJ whole genome shotgun (WGS) entry which is preliminary data.</text>
</comment>
<evidence type="ECO:0000256" key="1">
    <source>
        <dbReference type="SAM" id="MobiDB-lite"/>
    </source>
</evidence>
<feature type="compositionally biased region" description="Basic and acidic residues" evidence="1">
    <location>
        <begin position="54"/>
        <end position="65"/>
    </location>
</feature>
<dbReference type="GO" id="GO:0006364">
    <property type="term" value="P:rRNA processing"/>
    <property type="evidence" value="ECO:0007669"/>
    <property type="project" value="InterPro"/>
</dbReference>
<dbReference type="Proteomes" id="UP000265618">
    <property type="component" value="Unassembled WGS sequence"/>
</dbReference>
<evidence type="ECO:0000259" key="2">
    <source>
        <dbReference type="Pfam" id="PF04192"/>
    </source>
</evidence>
<accession>A0A9K3CZE4</accession>
<dbReference type="InterPro" id="IPR007319">
    <property type="entry name" value="WDR36/Utp21_C"/>
</dbReference>
<dbReference type="Pfam" id="PF04192">
    <property type="entry name" value="Utp21"/>
    <property type="match status" value="1"/>
</dbReference>
<organism evidence="3 4">
    <name type="scientific">Kipferlia bialata</name>
    <dbReference type="NCBI Taxonomy" id="797122"/>
    <lineage>
        <taxon>Eukaryota</taxon>
        <taxon>Metamonada</taxon>
        <taxon>Carpediemonas-like organisms</taxon>
        <taxon>Kipferlia</taxon>
    </lineage>
</organism>
<dbReference type="AlphaFoldDB" id="A0A9K3CZE4"/>
<evidence type="ECO:0000313" key="3">
    <source>
        <dbReference type="EMBL" id="GIQ84760.1"/>
    </source>
</evidence>
<dbReference type="OrthoDB" id="10250769at2759"/>
<feature type="non-terminal residue" evidence="3">
    <location>
        <position position="346"/>
    </location>
</feature>
<name>A0A9K3CZE4_9EUKA</name>
<keyword evidence="4" id="KW-1185">Reference proteome</keyword>
<reference evidence="3 4" key="1">
    <citation type="journal article" date="2018" name="PLoS ONE">
        <title>The draft genome of Kipferlia bialata reveals reductive genome evolution in fornicate parasites.</title>
        <authorList>
            <person name="Tanifuji G."/>
            <person name="Takabayashi S."/>
            <person name="Kume K."/>
            <person name="Takagi M."/>
            <person name="Nakayama T."/>
            <person name="Kamikawa R."/>
            <person name="Inagaki Y."/>
            <person name="Hashimoto T."/>
        </authorList>
    </citation>
    <scope>NUCLEOTIDE SEQUENCE [LARGE SCALE GENOMIC DNA]</scope>
    <source>
        <strain evidence="3">NY0173</strain>
    </source>
</reference>
<gene>
    <name evidence="3" type="ORF">KIPB_006314</name>
</gene>
<proteinExistence type="predicted"/>
<protein>
    <recommendedName>
        <fullName evidence="2">WDR36/Utp21 C-terminal domain-containing protein</fullName>
    </recommendedName>
</protein>